<evidence type="ECO:0000256" key="4">
    <source>
        <dbReference type="ARBA" id="ARBA00022723"/>
    </source>
</evidence>
<keyword evidence="4 6" id="KW-0479">Metal-binding</keyword>
<evidence type="ECO:0000313" key="10">
    <source>
        <dbReference type="Proteomes" id="UP000886752"/>
    </source>
</evidence>
<comment type="subunit">
    <text evidence="6">Monomer.</text>
</comment>
<dbReference type="PRINTS" id="PR00599">
    <property type="entry name" value="MAPEPTIDASE"/>
</dbReference>
<name>A0A9D1PWG0_9BACT</name>
<comment type="caution">
    <text evidence="9">The sequence shown here is derived from an EMBL/GenBank/DDBJ whole genome shotgun (WGS) entry which is preliminary data.</text>
</comment>
<evidence type="ECO:0000259" key="8">
    <source>
        <dbReference type="Pfam" id="PF00557"/>
    </source>
</evidence>
<evidence type="ECO:0000256" key="6">
    <source>
        <dbReference type="HAMAP-Rule" id="MF_01974"/>
    </source>
</evidence>
<reference evidence="9" key="2">
    <citation type="submission" date="2021-04" db="EMBL/GenBank/DDBJ databases">
        <authorList>
            <person name="Gilroy R."/>
        </authorList>
    </citation>
    <scope>NUCLEOTIDE SEQUENCE</scope>
    <source>
        <strain evidence="9">ChiHecec2B26-446</strain>
    </source>
</reference>
<gene>
    <name evidence="6 9" type="primary">map</name>
    <name evidence="9" type="ORF">H9894_04040</name>
</gene>
<dbReference type="Gene3D" id="3.90.230.10">
    <property type="entry name" value="Creatinase/methionine aminopeptidase superfamily"/>
    <property type="match status" value="1"/>
</dbReference>
<feature type="binding site" evidence="6">
    <location>
        <position position="207"/>
    </location>
    <ligand>
        <name>a divalent metal cation</name>
        <dbReference type="ChEBI" id="CHEBI:60240"/>
        <label>2</label>
        <note>catalytic</note>
    </ligand>
</feature>
<dbReference type="PANTHER" id="PTHR43330">
    <property type="entry name" value="METHIONINE AMINOPEPTIDASE"/>
    <property type="match status" value="1"/>
</dbReference>
<dbReference type="GO" id="GO:0005829">
    <property type="term" value="C:cytosol"/>
    <property type="evidence" value="ECO:0007669"/>
    <property type="project" value="TreeGrafter"/>
</dbReference>
<dbReference type="InterPro" id="IPR000994">
    <property type="entry name" value="Pept_M24"/>
</dbReference>
<keyword evidence="2 6" id="KW-0031">Aminopeptidase</keyword>
<dbReference type="Proteomes" id="UP000886752">
    <property type="component" value="Unassembled WGS sequence"/>
</dbReference>
<dbReference type="PANTHER" id="PTHR43330:SF27">
    <property type="entry name" value="METHIONINE AMINOPEPTIDASE"/>
    <property type="match status" value="1"/>
</dbReference>
<dbReference type="EMBL" id="DXHV01000043">
    <property type="protein sequence ID" value="HIW00341.1"/>
    <property type="molecule type" value="Genomic_DNA"/>
</dbReference>
<accession>A0A9D1PWG0</accession>
<feature type="binding site" evidence="6">
    <location>
        <position position="181"/>
    </location>
    <ligand>
        <name>substrate</name>
    </ligand>
</feature>
<dbReference type="CDD" id="cd01086">
    <property type="entry name" value="MetAP1"/>
    <property type="match status" value="1"/>
</dbReference>
<dbReference type="EC" id="3.4.11.18" evidence="6 7"/>
<comment type="catalytic activity">
    <reaction evidence="6 7">
        <text>Release of N-terminal amino acids, preferentially methionine, from peptides and arylamides.</text>
        <dbReference type="EC" id="3.4.11.18"/>
    </reaction>
</comment>
<feature type="binding site" evidence="6">
    <location>
        <position position="111"/>
    </location>
    <ligand>
        <name>a divalent metal cation</name>
        <dbReference type="ChEBI" id="CHEBI:60240"/>
        <label>1</label>
    </ligand>
</feature>
<comment type="cofactor">
    <cofactor evidence="6">
        <name>Co(2+)</name>
        <dbReference type="ChEBI" id="CHEBI:48828"/>
    </cofactor>
    <cofactor evidence="6">
        <name>Zn(2+)</name>
        <dbReference type="ChEBI" id="CHEBI:29105"/>
    </cofactor>
    <cofactor evidence="6">
        <name>Mn(2+)</name>
        <dbReference type="ChEBI" id="CHEBI:29035"/>
    </cofactor>
    <cofactor evidence="6">
        <name>Fe(2+)</name>
        <dbReference type="ChEBI" id="CHEBI:29033"/>
    </cofactor>
    <text evidence="6">Binds 2 divalent metal cations per subunit. Has a high-affinity and a low affinity metal-binding site. The true nature of the physiological cofactor is under debate. The enzyme is active with cobalt, zinc, manganese or divalent iron ions. Most likely, methionine aminopeptidases function as mononuclear Fe(2+)-metalloproteases under physiological conditions, and the catalytically relevant metal-binding site has been assigned to the histidine-containing high-affinity site.</text>
</comment>
<feature type="binding site" evidence="6">
    <location>
        <position position="174"/>
    </location>
    <ligand>
        <name>a divalent metal cation</name>
        <dbReference type="ChEBI" id="CHEBI:60240"/>
        <label>2</label>
        <note>catalytic</note>
    </ligand>
</feature>
<evidence type="ECO:0000256" key="7">
    <source>
        <dbReference type="RuleBase" id="RU003653"/>
    </source>
</evidence>
<feature type="binding site" evidence="6">
    <location>
        <position position="111"/>
    </location>
    <ligand>
        <name>a divalent metal cation</name>
        <dbReference type="ChEBI" id="CHEBI:60240"/>
        <label>2</label>
        <note>catalytic</note>
    </ligand>
</feature>
<comment type="function">
    <text evidence="1 6">Removes the N-terminal methionine from nascent proteins. The N-terminal methionine is often cleaved when the second residue in the primary sequence is small and uncharged (Met-Ala-, Cys, Gly, Pro, Ser, Thr, or Val). Requires deformylation of the N(alpha)-formylated initiator methionine before it can be hydrolyzed.</text>
</comment>
<comment type="similarity">
    <text evidence="6">Belongs to the peptidase M24A family. Methionine aminopeptidase type 1 subfamily.</text>
</comment>
<dbReference type="Pfam" id="PF00557">
    <property type="entry name" value="Peptidase_M24"/>
    <property type="match status" value="1"/>
</dbReference>
<feature type="binding site" evidence="6">
    <location>
        <position position="238"/>
    </location>
    <ligand>
        <name>a divalent metal cation</name>
        <dbReference type="ChEBI" id="CHEBI:60240"/>
        <label>1</label>
    </ligand>
</feature>
<dbReference type="GO" id="GO:0046872">
    <property type="term" value="F:metal ion binding"/>
    <property type="evidence" value="ECO:0007669"/>
    <property type="project" value="UniProtKB-UniRule"/>
</dbReference>
<dbReference type="GO" id="GO:0006508">
    <property type="term" value="P:proteolysis"/>
    <property type="evidence" value="ECO:0007669"/>
    <property type="project" value="UniProtKB-KW"/>
</dbReference>
<dbReference type="AlphaFoldDB" id="A0A9D1PWG0"/>
<proteinExistence type="inferred from homology"/>
<keyword evidence="3 6" id="KW-0645">Protease</keyword>
<evidence type="ECO:0000313" key="9">
    <source>
        <dbReference type="EMBL" id="HIW00341.1"/>
    </source>
</evidence>
<feature type="binding site" evidence="6">
    <location>
        <position position="100"/>
    </location>
    <ligand>
        <name>a divalent metal cation</name>
        <dbReference type="ChEBI" id="CHEBI:60240"/>
        <label>1</label>
    </ligand>
</feature>
<organism evidence="9 10">
    <name type="scientific">Candidatus Desulfovibrio intestinipullorum</name>
    <dbReference type="NCBI Taxonomy" id="2838536"/>
    <lineage>
        <taxon>Bacteria</taxon>
        <taxon>Pseudomonadati</taxon>
        <taxon>Thermodesulfobacteriota</taxon>
        <taxon>Desulfovibrionia</taxon>
        <taxon>Desulfovibrionales</taxon>
        <taxon>Desulfovibrionaceae</taxon>
        <taxon>Desulfovibrio</taxon>
    </lineage>
</organism>
<dbReference type="GO" id="GO:0070006">
    <property type="term" value="F:metalloaminopeptidase activity"/>
    <property type="evidence" value="ECO:0007669"/>
    <property type="project" value="UniProtKB-UniRule"/>
</dbReference>
<evidence type="ECO:0000256" key="1">
    <source>
        <dbReference type="ARBA" id="ARBA00002521"/>
    </source>
</evidence>
<dbReference type="InterPro" id="IPR002467">
    <property type="entry name" value="Pept_M24A_MAP1"/>
</dbReference>
<sequence>MKKYQGVFIKNARELANLREANRLTANILDAIGDEIRPGISTMELENIARRMCEEYHVRPAFLGYSGFPYAICCSVNEVVVHGFPSSSRILQKGDIVSVDFGVEYNGMVGDSARTYPVGEISEVADRLLYITEAALYVGINEALPGKDVHSIGTAIQRFVEARGFGVVRRFVGHGVGANMHEKPEVPNFDPGVRGVTLQHGMAIAIEPMVTEGHYDVEILPDKWTTVTKDRRLAAHFEHSIAITPHGPQILSVGDRGIVRYKVQYPANKENF</sequence>
<feature type="binding site" evidence="6">
    <location>
        <position position="82"/>
    </location>
    <ligand>
        <name>substrate</name>
    </ligand>
</feature>
<dbReference type="InterPro" id="IPR001714">
    <property type="entry name" value="Pept_M24_MAP"/>
</dbReference>
<evidence type="ECO:0000256" key="3">
    <source>
        <dbReference type="ARBA" id="ARBA00022670"/>
    </source>
</evidence>
<keyword evidence="5 6" id="KW-0378">Hydrolase</keyword>
<dbReference type="SUPFAM" id="SSF55920">
    <property type="entry name" value="Creatinase/aminopeptidase"/>
    <property type="match status" value="1"/>
</dbReference>
<dbReference type="PROSITE" id="PS00680">
    <property type="entry name" value="MAP_1"/>
    <property type="match status" value="1"/>
</dbReference>
<dbReference type="InterPro" id="IPR036005">
    <property type="entry name" value="Creatinase/aminopeptidase-like"/>
</dbReference>
<dbReference type="GO" id="GO:0004239">
    <property type="term" value="F:initiator methionyl aminopeptidase activity"/>
    <property type="evidence" value="ECO:0007669"/>
    <property type="project" value="UniProtKB-UniRule"/>
</dbReference>
<dbReference type="NCBIfam" id="TIGR00500">
    <property type="entry name" value="met_pdase_I"/>
    <property type="match status" value="1"/>
</dbReference>
<feature type="binding site" evidence="6">
    <location>
        <position position="238"/>
    </location>
    <ligand>
        <name>a divalent metal cation</name>
        <dbReference type="ChEBI" id="CHEBI:60240"/>
        <label>2</label>
        <note>catalytic</note>
    </ligand>
</feature>
<protein>
    <recommendedName>
        <fullName evidence="6 7">Methionine aminopeptidase</fullName>
        <shortName evidence="6">MAP</shortName>
        <shortName evidence="6">MetAP</shortName>
        <ecNumber evidence="6 7">3.4.11.18</ecNumber>
    </recommendedName>
    <alternativeName>
        <fullName evidence="6">Peptidase M</fullName>
    </alternativeName>
</protein>
<evidence type="ECO:0000256" key="2">
    <source>
        <dbReference type="ARBA" id="ARBA00022438"/>
    </source>
</evidence>
<feature type="domain" description="Peptidase M24" evidence="8">
    <location>
        <begin position="17"/>
        <end position="244"/>
    </location>
</feature>
<reference evidence="9" key="1">
    <citation type="journal article" date="2021" name="PeerJ">
        <title>Extensive microbial diversity within the chicken gut microbiome revealed by metagenomics and culture.</title>
        <authorList>
            <person name="Gilroy R."/>
            <person name="Ravi A."/>
            <person name="Getino M."/>
            <person name="Pursley I."/>
            <person name="Horton D.L."/>
            <person name="Alikhan N.F."/>
            <person name="Baker D."/>
            <person name="Gharbi K."/>
            <person name="Hall N."/>
            <person name="Watson M."/>
            <person name="Adriaenssens E.M."/>
            <person name="Foster-Nyarko E."/>
            <person name="Jarju S."/>
            <person name="Secka A."/>
            <person name="Antonio M."/>
            <person name="Oren A."/>
            <person name="Chaudhuri R.R."/>
            <person name="La Ragione R."/>
            <person name="Hildebrand F."/>
            <person name="Pallen M.J."/>
        </authorList>
    </citation>
    <scope>NUCLEOTIDE SEQUENCE</scope>
    <source>
        <strain evidence="9">ChiHecec2B26-446</strain>
    </source>
</reference>
<evidence type="ECO:0000256" key="5">
    <source>
        <dbReference type="ARBA" id="ARBA00022801"/>
    </source>
</evidence>
<dbReference type="HAMAP" id="MF_01974">
    <property type="entry name" value="MetAP_1"/>
    <property type="match status" value="1"/>
</dbReference>